<reference evidence="1" key="1">
    <citation type="journal article" date="2014" name="Nat. Commun.">
        <title>Multiple recent horizontal transfers of a large genomic region in cheese making fungi.</title>
        <authorList>
            <person name="Cheeseman K."/>
            <person name="Ropars J."/>
            <person name="Renault P."/>
            <person name="Dupont J."/>
            <person name="Gouzy J."/>
            <person name="Branca A."/>
            <person name="Abraham A.L."/>
            <person name="Ceppi M."/>
            <person name="Conseiller E."/>
            <person name="Debuchy R."/>
            <person name="Malagnac F."/>
            <person name="Goarin A."/>
            <person name="Silar P."/>
            <person name="Lacoste S."/>
            <person name="Sallet E."/>
            <person name="Bensimon A."/>
            <person name="Giraud T."/>
            <person name="Brygoo Y."/>
        </authorList>
    </citation>
    <scope>NUCLEOTIDE SEQUENCE [LARGE SCALE GENOMIC DNA]</scope>
    <source>
        <strain evidence="1">FM164</strain>
    </source>
</reference>
<keyword evidence="2" id="KW-1185">Reference proteome</keyword>
<dbReference type="AlphaFoldDB" id="W6Q145"/>
<dbReference type="Proteomes" id="UP000030686">
    <property type="component" value="Unassembled WGS sequence"/>
</dbReference>
<gene>
    <name evidence="1" type="ORF">PROQFM164_S01g001750</name>
</gene>
<dbReference type="EMBL" id="HG792015">
    <property type="protein sequence ID" value="CDM27939.1"/>
    <property type="molecule type" value="Genomic_DNA"/>
</dbReference>
<sequence length="52" mass="6177">MPRVHKADTWKFLRNLDSVGLNLNLNLKIVEYLQEHLTMVSLLIYQLFTPSY</sequence>
<organism evidence="1 2">
    <name type="scientific">Penicillium roqueforti (strain FM164)</name>
    <dbReference type="NCBI Taxonomy" id="1365484"/>
    <lineage>
        <taxon>Eukaryota</taxon>
        <taxon>Fungi</taxon>
        <taxon>Dikarya</taxon>
        <taxon>Ascomycota</taxon>
        <taxon>Pezizomycotina</taxon>
        <taxon>Eurotiomycetes</taxon>
        <taxon>Eurotiomycetidae</taxon>
        <taxon>Eurotiales</taxon>
        <taxon>Aspergillaceae</taxon>
        <taxon>Penicillium</taxon>
    </lineage>
</organism>
<evidence type="ECO:0000313" key="1">
    <source>
        <dbReference type="EMBL" id="CDM27939.1"/>
    </source>
</evidence>
<name>W6Q145_PENRF</name>
<evidence type="ECO:0000313" key="2">
    <source>
        <dbReference type="Proteomes" id="UP000030686"/>
    </source>
</evidence>
<proteinExistence type="predicted"/>
<accession>W6Q145</accession>
<protein>
    <submittedName>
        <fullName evidence="1">Genomic scaffold, ProqFM164S01</fullName>
    </submittedName>
</protein>